<reference evidence="1" key="1">
    <citation type="submission" date="2020-05" db="EMBL/GenBank/DDBJ databases">
        <authorList>
            <person name="Chiriac C."/>
            <person name="Salcher M."/>
            <person name="Ghai R."/>
            <person name="Kavagutti S V."/>
        </authorList>
    </citation>
    <scope>NUCLEOTIDE SEQUENCE</scope>
</reference>
<protein>
    <submittedName>
        <fullName evidence="1">Unannotated protein</fullName>
    </submittedName>
</protein>
<accession>A0A6J6Y1K0</accession>
<organism evidence="1">
    <name type="scientific">freshwater metagenome</name>
    <dbReference type="NCBI Taxonomy" id="449393"/>
    <lineage>
        <taxon>unclassified sequences</taxon>
        <taxon>metagenomes</taxon>
        <taxon>ecological metagenomes</taxon>
    </lineage>
</organism>
<gene>
    <name evidence="1" type="ORF">UFOPK3046_00577</name>
</gene>
<name>A0A6J6Y1K0_9ZZZZ</name>
<sequence>MRSNRAGKSTLLRLLAGLDHTLHQTPSASLQFYPDQLDYDPDIADVLAGIRATYLDNVPGV</sequence>
<evidence type="ECO:0000313" key="1">
    <source>
        <dbReference type="EMBL" id="CAB4801246.1"/>
    </source>
</evidence>
<dbReference type="EMBL" id="CAFAAQ010000035">
    <property type="protein sequence ID" value="CAB4801246.1"/>
    <property type="molecule type" value="Genomic_DNA"/>
</dbReference>
<proteinExistence type="predicted"/>
<dbReference type="AlphaFoldDB" id="A0A6J6Y1K0"/>